<evidence type="ECO:0000313" key="3">
    <source>
        <dbReference type="Proteomes" id="UP000077684"/>
    </source>
</evidence>
<dbReference type="EMBL" id="LWDE02001433">
    <property type="protein sequence ID" value="KAE8240932.1"/>
    <property type="molecule type" value="Genomic_DNA"/>
</dbReference>
<gene>
    <name evidence="2" type="ORF">A4X06_0g7727</name>
</gene>
<keyword evidence="3" id="KW-1185">Reference proteome</keyword>
<comment type="caution">
    <text evidence="2">The sequence shown here is derived from an EMBL/GenBank/DDBJ whole genome shotgun (WGS) entry which is preliminary data.</text>
</comment>
<feature type="region of interest" description="Disordered" evidence="1">
    <location>
        <begin position="119"/>
        <end position="138"/>
    </location>
</feature>
<proteinExistence type="predicted"/>
<name>A0A8X7MLA2_9BASI</name>
<protein>
    <submittedName>
        <fullName evidence="2">Uncharacterized protein</fullName>
    </submittedName>
</protein>
<reference evidence="2" key="2">
    <citation type="journal article" date="2019" name="IMA Fungus">
        <title>Genome sequencing and comparison of five Tilletia species to identify candidate genes for the detection of regulated species infecting wheat.</title>
        <authorList>
            <person name="Nguyen H.D.T."/>
            <person name="Sultana T."/>
            <person name="Kesanakurti P."/>
            <person name="Hambleton S."/>
        </authorList>
    </citation>
    <scope>NUCLEOTIDE SEQUENCE</scope>
    <source>
        <strain evidence="2">DAOMC 236426</strain>
    </source>
</reference>
<sequence>MKLSKNVSAVYPRLRQRTRCRPADPRNESFDVSTRPLRFRCEPALKERRQVYLPEQHFLGTSRSHHPRQTRCARVATSFALLVRFGFPRIHQVLAVAGVSWEFARRPDHHTTLVHSRQTATGTALSAPPLFSPPGSPKETIKTHTRALLVESGNINLLRELAFLRM</sequence>
<accession>A0A8X7MLA2</accession>
<dbReference type="AlphaFoldDB" id="A0A8X7MLA2"/>
<evidence type="ECO:0000313" key="2">
    <source>
        <dbReference type="EMBL" id="KAE8240932.1"/>
    </source>
</evidence>
<evidence type="ECO:0000256" key="1">
    <source>
        <dbReference type="SAM" id="MobiDB-lite"/>
    </source>
</evidence>
<organism evidence="2 3">
    <name type="scientific">Tilletia controversa</name>
    <name type="common">dwarf bunt fungus</name>
    <dbReference type="NCBI Taxonomy" id="13291"/>
    <lineage>
        <taxon>Eukaryota</taxon>
        <taxon>Fungi</taxon>
        <taxon>Dikarya</taxon>
        <taxon>Basidiomycota</taxon>
        <taxon>Ustilaginomycotina</taxon>
        <taxon>Exobasidiomycetes</taxon>
        <taxon>Tilletiales</taxon>
        <taxon>Tilletiaceae</taxon>
        <taxon>Tilletia</taxon>
    </lineage>
</organism>
<dbReference type="Proteomes" id="UP000077684">
    <property type="component" value="Unassembled WGS sequence"/>
</dbReference>
<reference evidence="2" key="1">
    <citation type="submission" date="2016-04" db="EMBL/GenBank/DDBJ databases">
        <authorList>
            <person name="Nguyen H.D."/>
            <person name="Samba Siva P."/>
            <person name="Cullis J."/>
            <person name="Levesque C.A."/>
            <person name="Hambleton S."/>
        </authorList>
    </citation>
    <scope>NUCLEOTIDE SEQUENCE</scope>
    <source>
        <strain evidence="2">DAOMC 236426</strain>
    </source>
</reference>